<organism evidence="1 2">
    <name type="scientific">Mycobacterium palustre</name>
    <dbReference type="NCBI Taxonomy" id="153971"/>
    <lineage>
        <taxon>Bacteria</taxon>
        <taxon>Bacillati</taxon>
        <taxon>Actinomycetota</taxon>
        <taxon>Actinomycetes</taxon>
        <taxon>Mycobacteriales</taxon>
        <taxon>Mycobacteriaceae</taxon>
        <taxon>Mycobacterium</taxon>
        <taxon>Mycobacterium simiae complex</taxon>
    </lineage>
</organism>
<evidence type="ECO:0000313" key="2">
    <source>
        <dbReference type="Proteomes" id="UP000193529"/>
    </source>
</evidence>
<dbReference type="EMBL" id="LQPJ01000136">
    <property type="protein sequence ID" value="ORW18735.1"/>
    <property type="molecule type" value="Genomic_DNA"/>
</dbReference>
<protein>
    <submittedName>
        <fullName evidence="1">Uncharacterized protein</fullName>
    </submittedName>
</protein>
<dbReference type="AlphaFoldDB" id="A0A1X1Z616"/>
<evidence type="ECO:0000313" key="1">
    <source>
        <dbReference type="EMBL" id="ORW18735.1"/>
    </source>
</evidence>
<comment type="caution">
    <text evidence="1">The sequence shown here is derived from an EMBL/GenBank/DDBJ whole genome shotgun (WGS) entry which is preliminary data.</text>
</comment>
<name>A0A1X1Z616_9MYCO</name>
<gene>
    <name evidence="1" type="ORF">AWC19_18315</name>
</gene>
<keyword evidence="2" id="KW-1185">Reference proteome</keyword>
<sequence>MLGDGAFEFPRRGRRFLHRQRGESRNRSGWRAMTFARYISCWWAGRSPVSSGMENASSNAM</sequence>
<dbReference type="Proteomes" id="UP000193529">
    <property type="component" value="Unassembled WGS sequence"/>
</dbReference>
<proteinExistence type="predicted"/>
<reference evidence="1 2" key="1">
    <citation type="submission" date="2016-01" db="EMBL/GenBank/DDBJ databases">
        <title>The new phylogeny of the genus Mycobacterium.</title>
        <authorList>
            <person name="Tarcisio F."/>
            <person name="Conor M."/>
            <person name="Antonella G."/>
            <person name="Elisabetta G."/>
            <person name="Giulia F.S."/>
            <person name="Sara T."/>
            <person name="Anna F."/>
            <person name="Clotilde B."/>
            <person name="Roberto B."/>
            <person name="Veronica D.S."/>
            <person name="Fabio R."/>
            <person name="Monica P."/>
            <person name="Olivier J."/>
            <person name="Enrico T."/>
            <person name="Nicola S."/>
        </authorList>
    </citation>
    <scope>NUCLEOTIDE SEQUENCE [LARGE SCALE GENOMIC DNA]</scope>
    <source>
        <strain evidence="1 2">DSM 44572</strain>
    </source>
</reference>
<dbReference type="STRING" id="153971.AWC19_18315"/>
<accession>A0A1X1Z616</accession>